<proteinExistence type="predicted"/>
<protein>
    <submittedName>
        <fullName evidence="1">Uncharacterized protein</fullName>
    </submittedName>
</protein>
<dbReference type="RefSeq" id="WP_271632701.1">
    <property type="nucleotide sequence ID" value="NZ_CP094970.1"/>
</dbReference>
<organism evidence="1 2">
    <name type="scientific">Solicola gregarius</name>
    <dbReference type="NCBI Taxonomy" id="2908642"/>
    <lineage>
        <taxon>Bacteria</taxon>
        <taxon>Bacillati</taxon>
        <taxon>Actinomycetota</taxon>
        <taxon>Actinomycetes</taxon>
        <taxon>Propionibacteriales</taxon>
        <taxon>Nocardioidaceae</taxon>
        <taxon>Solicola</taxon>
    </lineage>
</organism>
<evidence type="ECO:0000313" key="2">
    <source>
        <dbReference type="Proteomes" id="UP001164390"/>
    </source>
</evidence>
<dbReference type="EMBL" id="CP094970">
    <property type="protein sequence ID" value="UYM04053.1"/>
    <property type="molecule type" value="Genomic_DNA"/>
</dbReference>
<reference evidence="1" key="1">
    <citation type="submission" date="2022-01" db="EMBL/GenBank/DDBJ databases">
        <title>Nocardioidaceae gen. sp. A5X3R13.</title>
        <authorList>
            <person name="Lopez Marin M.A."/>
            <person name="Uhlik O."/>
        </authorList>
    </citation>
    <scope>NUCLEOTIDE SEQUENCE</scope>
    <source>
        <strain evidence="1">A5X3R13</strain>
    </source>
</reference>
<name>A0AA46TF57_9ACTN</name>
<evidence type="ECO:0000313" key="1">
    <source>
        <dbReference type="EMBL" id="UYM04053.1"/>
    </source>
</evidence>
<sequence>MRWDDLFEALESESVALQRETRDADIADRTRSARAQTSWLMRCRGVDLSLRVHGAGVVRGTGVTVTPAWLLLRDGGPSDLVVSTSAVTAVSGLSDSVTELGLSSERMGWTHAWRVLSRDRSDVRITCTDATVVGGVAETVGRDYVALRPYDAGRPSGAAAVAVPYAAIATVACPR</sequence>
<dbReference type="Proteomes" id="UP001164390">
    <property type="component" value="Chromosome"/>
</dbReference>
<dbReference type="KEGG" id="sgrg:L0C25_16075"/>
<dbReference type="AlphaFoldDB" id="A0AA46TF57"/>
<keyword evidence="2" id="KW-1185">Reference proteome</keyword>
<gene>
    <name evidence="1" type="ORF">L0C25_16075</name>
</gene>
<accession>A0AA46TF57</accession>